<feature type="chain" id="PRO_5046955502" description="Secreted protein" evidence="1">
    <location>
        <begin position="20"/>
        <end position="181"/>
    </location>
</feature>
<name>A0ABX5Q2F1_9FLAO</name>
<organism evidence="2 3">
    <name type="scientific">Nonlabens dokdonensis</name>
    <dbReference type="NCBI Taxonomy" id="328515"/>
    <lineage>
        <taxon>Bacteria</taxon>
        <taxon>Pseudomonadati</taxon>
        <taxon>Bacteroidota</taxon>
        <taxon>Flavobacteriia</taxon>
        <taxon>Flavobacteriales</taxon>
        <taxon>Flavobacteriaceae</taxon>
        <taxon>Nonlabens</taxon>
    </lineage>
</organism>
<evidence type="ECO:0000313" key="3">
    <source>
        <dbReference type="Proteomes" id="UP000248584"/>
    </source>
</evidence>
<evidence type="ECO:0000313" key="2">
    <source>
        <dbReference type="EMBL" id="PZX44212.1"/>
    </source>
</evidence>
<gene>
    <name evidence="2" type="ORF">LX97_01222</name>
</gene>
<keyword evidence="3" id="KW-1185">Reference proteome</keyword>
<dbReference type="EMBL" id="QKZR01000001">
    <property type="protein sequence ID" value="PZX44212.1"/>
    <property type="molecule type" value="Genomic_DNA"/>
</dbReference>
<evidence type="ECO:0000256" key="1">
    <source>
        <dbReference type="SAM" id="SignalP"/>
    </source>
</evidence>
<accession>A0ABX5Q2F1</accession>
<keyword evidence="1" id="KW-0732">Signal</keyword>
<reference evidence="2 3" key="1">
    <citation type="submission" date="2018-06" db="EMBL/GenBank/DDBJ databases">
        <title>Genomic Encyclopedia of Archaeal and Bacterial Type Strains, Phase II (KMG-II): from individual species to whole genera.</title>
        <authorList>
            <person name="Goeker M."/>
        </authorList>
    </citation>
    <scope>NUCLEOTIDE SEQUENCE [LARGE SCALE GENOMIC DNA]</scope>
    <source>
        <strain evidence="2 3">DSM 17205</strain>
    </source>
</reference>
<feature type="signal peptide" evidence="1">
    <location>
        <begin position="1"/>
        <end position="19"/>
    </location>
</feature>
<sequence>MKTKSQIILLLLFSVILYSCNPDDDNPSTPTPVAVDNQFTVGSTVYDLDAGYRSPSFPDSPGLFLTTVALTGDGLTRSGNQLTGVGDIVVIEFYTAANNGLQAGTYNLDSLNDQALTAYAYYGIDYDSQTDSAVIEDEVFQGTITVDLLTNGDFRITGTGIADDANANFTVNFNGDIPLVN</sequence>
<dbReference type="PROSITE" id="PS51257">
    <property type="entry name" value="PROKAR_LIPOPROTEIN"/>
    <property type="match status" value="1"/>
</dbReference>
<evidence type="ECO:0008006" key="4">
    <source>
        <dbReference type="Google" id="ProtNLM"/>
    </source>
</evidence>
<comment type="caution">
    <text evidence="2">The sequence shown here is derived from an EMBL/GenBank/DDBJ whole genome shotgun (WGS) entry which is preliminary data.</text>
</comment>
<dbReference type="RefSeq" id="WP_015362059.1">
    <property type="nucleotide sequence ID" value="NZ_QKZR01000001.1"/>
</dbReference>
<dbReference type="Proteomes" id="UP000248584">
    <property type="component" value="Unassembled WGS sequence"/>
</dbReference>
<protein>
    <recommendedName>
        <fullName evidence="4">Secreted protein</fullName>
    </recommendedName>
</protein>
<proteinExistence type="predicted"/>